<organism evidence="2 3">
    <name type="scientific">Renibacterium salmoninarum (strain ATCC 33209 / DSM 20767 / JCM 11484 / NBRC 15589 / NCIMB 2235)</name>
    <dbReference type="NCBI Taxonomy" id="288705"/>
    <lineage>
        <taxon>Bacteria</taxon>
        <taxon>Bacillati</taxon>
        <taxon>Actinomycetota</taxon>
        <taxon>Actinomycetes</taxon>
        <taxon>Micrococcales</taxon>
        <taxon>Micrococcaceae</taxon>
        <taxon>Renibacterium</taxon>
    </lineage>
</organism>
<dbReference type="HOGENOM" id="CLU_1794902_0_0_11"/>
<evidence type="ECO:0000256" key="1">
    <source>
        <dbReference type="SAM" id="MobiDB-lite"/>
    </source>
</evidence>
<proteinExistence type="predicted"/>
<dbReference type="Pfam" id="PF11228">
    <property type="entry name" value="DUF3027"/>
    <property type="match status" value="1"/>
</dbReference>
<accession>A9WMB3</accession>
<evidence type="ECO:0000313" key="3">
    <source>
        <dbReference type="Proteomes" id="UP000002007"/>
    </source>
</evidence>
<sequence length="144" mass="15667">MIPMATRPAAGRAVKSEKFGVPVWRVGKPDAVLAAEVQVARDALLSIAKSEHIGAHIAARSEGERVTTQLFECKLPGYAGWQWFAVLARVPRSKHATVSEVGLVASVDSVIAPEWLPWSERVRPEDEQLDESEAVTEGIDEPEA</sequence>
<evidence type="ECO:0000313" key="2">
    <source>
        <dbReference type="EMBL" id="ABY22245.1"/>
    </source>
</evidence>
<dbReference type="KEGG" id="rsa:RSal33209_0495"/>
<dbReference type="Proteomes" id="UP000002007">
    <property type="component" value="Chromosome"/>
</dbReference>
<gene>
    <name evidence="2" type="ordered locus">RSal33209_0495</name>
</gene>
<dbReference type="InterPro" id="IPR021391">
    <property type="entry name" value="DUF3027"/>
</dbReference>
<dbReference type="eggNOG" id="ENOG502ZBU7">
    <property type="taxonomic scope" value="Bacteria"/>
</dbReference>
<protein>
    <recommendedName>
        <fullName evidence="4">DUF3027 domain-containing protein</fullName>
    </recommendedName>
</protein>
<dbReference type="STRING" id="288705.RSal33209_0495"/>
<feature type="region of interest" description="Disordered" evidence="1">
    <location>
        <begin position="122"/>
        <end position="144"/>
    </location>
</feature>
<feature type="compositionally biased region" description="Acidic residues" evidence="1">
    <location>
        <begin position="127"/>
        <end position="144"/>
    </location>
</feature>
<name>A9WMB3_RENSM</name>
<dbReference type="AlphaFoldDB" id="A9WMB3"/>
<keyword evidence="3" id="KW-1185">Reference proteome</keyword>
<dbReference type="EMBL" id="CP000910">
    <property type="protein sequence ID" value="ABY22245.1"/>
    <property type="molecule type" value="Genomic_DNA"/>
</dbReference>
<evidence type="ECO:0008006" key="4">
    <source>
        <dbReference type="Google" id="ProtNLM"/>
    </source>
</evidence>
<reference evidence="3" key="1">
    <citation type="journal article" date="2008" name="J. Bacteriol.">
        <title>Genome sequence of the fish pathogen Renibacterium salmoninarum suggests reductive evolution away from an environmental Arthrobacter ancestor.</title>
        <authorList>
            <person name="Wiens G.D."/>
            <person name="Rockey D.D."/>
            <person name="Wu Z."/>
            <person name="Chang J."/>
            <person name="Levy R."/>
            <person name="Crane S."/>
            <person name="Chen D.S."/>
            <person name="Capri G.R."/>
            <person name="Burnett J.R."/>
            <person name="Sudheesh P.S."/>
            <person name="Schipma M.J."/>
            <person name="Burd H."/>
            <person name="Bhattacharyya A."/>
            <person name="Rhodes L.D."/>
            <person name="Kaul R."/>
            <person name="Strom M.S."/>
        </authorList>
    </citation>
    <scope>NUCLEOTIDE SEQUENCE [LARGE SCALE GENOMIC DNA]</scope>
    <source>
        <strain evidence="3">ATCC 33209 / DSM 20767 / JCM 11484 / NBRC 15589 / NCIMB 2235</strain>
    </source>
</reference>